<keyword evidence="8" id="KW-1185">Reference proteome</keyword>
<feature type="domain" description="Cytochrome c" evidence="6">
    <location>
        <begin position="4"/>
        <end position="92"/>
    </location>
</feature>
<comment type="caution">
    <text evidence="7">The sequence shown here is derived from an EMBL/GenBank/DDBJ whole genome shotgun (WGS) entry which is preliminary data.</text>
</comment>
<dbReference type="PIRSF" id="PIRSF000005">
    <property type="entry name" value="Cytochrome_c4"/>
    <property type="match status" value="1"/>
</dbReference>
<proteinExistence type="predicted"/>
<name>N6Z364_THAL4</name>
<evidence type="ECO:0000313" key="8">
    <source>
        <dbReference type="Proteomes" id="UP000013232"/>
    </source>
</evidence>
<feature type="domain" description="Cytochrome c" evidence="6">
    <location>
        <begin position="111"/>
        <end position="194"/>
    </location>
</feature>
<feature type="binding site" description="axial binding residue" evidence="5">
    <location>
        <position position="129"/>
    </location>
    <ligand>
        <name>heme c</name>
        <dbReference type="ChEBI" id="CHEBI:61717"/>
        <label>2</label>
    </ligand>
    <ligandPart>
        <name>Fe</name>
        <dbReference type="ChEBI" id="CHEBI:18248"/>
    </ligandPart>
</feature>
<dbReference type="InterPro" id="IPR036909">
    <property type="entry name" value="Cyt_c-like_dom_sf"/>
</dbReference>
<evidence type="ECO:0000256" key="1">
    <source>
        <dbReference type="ARBA" id="ARBA00022617"/>
    </source>
</evidence>
<dbReference type="GO" id="GO:0009055">
    <property type="term" value="F:electron transfer activity"/>
    <property type="evidence" value="ECO:0007669"/>
    <property type="project" value="InterPro"/>
</dbReference>
<evidence type="ECO:0000256" key="5">
    <source>
        <dbReference type="PIRSR" id="PIRSR000005-2"/>
    </source>
</evidence>
<dbReference type="InterPro" id="IPR050597">
    <property type="entry name" value="Cytochrome_c_Oxidase_Subunit"/>
</dbReference>
<dbReference type="eggNOG" id="COG2863">
    <property type="taxonomic scope" value="Bacteria"/>
</dbReference>
<accession>N6Z364</accession>
<dbReference type="InterPro" id="IPR009056">
    <property type="entry name" value="Cyt_c-like_dom"/>
</dbReference>
<evidence type="ECO:0000256" key="2">
    <source>
        <dbReference type="ARBA" id="ARBA00022723"/>
    </source>
</evidence>
<dbReference type="EMBL" id="AMXE01000052">
    <property type="protein sequence ID" value="ENO86594.1"/>
    <property type="molecule type" value="Genomic_DNA"/>
</dbReference>
<dbReference type="GO" id="GO:0020037">
    <property type="term" value="F:heme binding"/>
    <property type="evidence" value="ECO:0007669"/>
    <property type="project" value="InterPro"/>
</dbReference>
<dbReference type="Pfam" id="PF00034">
    <property type="entry name" value="Cytochrom_C"/>
    <property type="match status" value="2"/>
</dbReference>
<dbReference type="PANTHER" id="PTHR33751">
    <property type="entry name" value="CBB3-TYPE CYTOCHROME C OXIDASE SUBUNIT FIXP"/>
    <property type="match status" value="1"/>
</dbReference>
<comment type="PTM">
    <text evidence="4">Binds 2 heme c groups covalently per subunit.</text>
</comment>
<dbReference type="PROSITE" id="PS51007">
    <property type="entry name" value="CYTC"/>
    <property type="match status" value="2"/>
</dbReference>
<evidence type="ECO:0000256" key="4">
    <source>
        <dbReference type="PIRSR" id="PIRSR000005-1"/>
    </source>
</evidence>
<evidence type="ECO:0000259" key="6">
    <source>
        <dbReference type="PROSITE" id="PS51007"/>
    </source>
</evidence>
<dbReference type="GO" id="GO:0042597">
    <property type="term" value="C:periplasmic space"/>
    <property type="evidence" value="ECO:0007669"/>
    <property type="project" value="InterPro"/>
</dbReference>
<keyword evidence="3 5" id="KW-0408">Iron</keyword>
<dbReference type="Proteomes" id="UP000013232">
    <property type="component" value="Unassembled WGS sequence"/>
</dbReference>
<feature type="binding site" description="covalent" evidence="4">
    <location>
        <position position="25"/>
    </location>
    <ligand>
        <name>heme c</name>
        <dbReference type="ChEBI" id="CHEBI:61717"/>
        <label>1</label>
    </ligand>
</feature>
<organism evidence="7 8">
    <name type="scientific">Thauera linaloolentis (strain DSM 12138 / JCM 21573 / CCUG 41526 / CIP 105981 / IAM 15112 / NBRC 102519 / 47Lol)</name>
    <dbReference type="NCBI Taxonomy" id="1123367"/>
    <lineage>
        <taxon>Bacteria</taxon>
        <taxon>Pseudomonadati</taxon>
        <taxon>Pseudomonadota</taxon>
        <taxon>Betaproteobacteria</taxon>
        <taxon>Rhodocyclales</taxon>
        <taxon>Zoogloeaceae</taxon>
        <taxon>Thauera</taxon>
    </lineage>
</organism>
<dbReference type="STRING" id="1123367.GCA_000621305_01540"/>
<reference evidence="7 8" key="1">
    <citation type="submission" date="2012-09" db="EMBL/GenBank/DDBJ databases">
        <title>Draft Genome Sequences of 6 Strains from Genus Thauera.</title>
        <authorList>
            <person name="Liu B."/>
            <person name="Shapleigh J.P."/>
            <person name="Frostegard A.H."/>
        </authorList>
    </citation>
    <scope>NUCLEOTIDE SEQUENCE [LARGE SCALE GENOMIC DNA]</scope>
    <source>
        <strain evidence="8">47Lol / DSM 12138</strain>
    </source>
</reference>
<keyword evidence="1 4" id="KW-0349">Heme</keyword>
<keyword evidence="2 5" id="KW-0479">Metal-binding</keyword>
<dbReference type="AlphaFoldDB" id="N6Z364"/>
<dbReference type="Gene3D" id="1.10.760.10">
    <property type="entry name" value="Cytochrome c-like domain"/>
    <property type="match status" value="2"/>
</dbReference>
<dbReference type="InterPro" id="IPR024167">
    <property type="entry name" value="Cytochrome_c4-like"/>
</dbReference>
<feature type="binding site" description="covalent" evidence="4">
    <location>
        <position position="125"/>
    </location>
    <ligand>
        <name>heme c</name>
        <dbReference type="ChEBI" id="CHEBI:61717"/>
        <label>2</label>
    </ligand>
</feature>
<feature type="binding site" description="axial binding residue" evidence="5">
    <location>
        <position position="171"/>
    </location>
    <ligand>
        <name>heme c</name>
        <dbReference type="ChEBI" id="CHEBI:61717"/>
        <label>2</label>
    </ligand>
    <ligandPart>
        <name>Fe</name>
        <dbReference type="ChEBI" id="CHEBI:18248"/>
    </ligandPart>
</feature>
<evidence type="ECO:0000256" key="3">
    <source>
        <dbReference type="ARBA" id="ARBA00023004"/>
    </source>
</evidence>
<protein>
    <submittedName>
        <fullName evidence="7">Cytochrome c553</fullName>
    </submittedName>
</protein>
<dbReference type="GO" id="GO:0005506">
    <property type="term" value="F:iron ion binding"/>
    <property type="evidence" value="ECO:0007669"/>
    <property type="project" value="InterPro"/>
</dbReference>
<feature type="binding site" description="covalent" evidence="4">
    <location>
        <position position="28"/>
    </location>
    <ligand>
        <name>heme c</name>
        <dbReference type="ChEBI" id="CHEBI:61717"/>
        <label>1</label>
    </ligand>
</feature>
<feature type="binding site" description="axial binding residue" evidence="5">
    <location>
        <position position="29"/>
    </location>
    <ligand>
        <name>heme c</name>
        <dbReference type="ChEBI" id="CHEBI:61717"/>
        <label>1</label>
    </ligand>
    <ligandPart>
        <name>Fe</name>
        <dbReference type="ChEBI" id="CHEBI:18248"/>
    </ligandPart>
</feature>
<evidence type="ECO:0000313" key="7">
    <source>
        <dbReference type="EMBL" id="ENO86594.1"/>
    </source>
</evidence>
<feature type="binding site" description="axial binding residue" evidence="5">
    <location>
        <position position="69"/>
    </location>
    <ligand>
        <name>heme c</name>
        <dbReference type="ChEBI" id="CHEBI:61717"/>
        <label>1</label>
    </ligand>
    <ligandPart>
        <name>Fe</name>
        <dbReference type="ChEBI" id="CHEBI:18248"/>
    </ligandPart>
</feature>
<dbReference type="SUPFAM" id="SSF46626">
    <property type="entry name" value="Cytochrome c"/>
    <property type="match status" value="2"/>
</dbReference>
<dbReference type="PANTHER" id="PTHR33751:SF11">
    <property type="entry name" value="BLL4483 PROTEIN"/>
    <property type="match status" value="1"/>
</dbReference>
<feature type="binding site" description="covalent" evidence="4">
    <location>
        <position position="128"/>
    </location>
    <ligand>
        <name>heme c</name>
        <dbReference type="ChEBI" id="CHEBI:61717"/>
        <label>2</label>
    </ligand>
</feature>
<gene>
    <name evidence="7" type="ORF">C666_12945</name>
</gene>
<sequence length="195" mass="20007">MSSAQAVDGSKIYNEGGGDPAAIACATCHGADGRGLGPAGFPRLAGLSPAYLAKQLADFKSGSRDNPVMKPIASALGDEEVKAVVAMLSAMPSPETRHVTRVDLADSPGAVLALRGAWGRNIPECVACHGPGAVGVGDHFPPLAGQSAEYLSAQLNAWRDGSRKNDPNDLMGHIARSMTDEEVSAVAAYFAGLSH</sequence>